<dbReference type="Proteomes" id="UP001054945">
    <property type="component" value="Unassembled WGS sequence"/>
</dbReference>
<protein>
    <submittedName>
        <fullName evidence="1">Uncharacterized protein</fullName>
    </submittedName>
</protein>
<gene>
    <name evidence="1" type="ORF">CEXT_531861</name>
</gene>
<evidence type="ECO:0000313" key="1">
    <source>
        <dbReference type="EMBL" id="GIX77172.1"/>
    </source>
</evidence>
<sequence>MDGRLASLPPVANCSLAIHQQHSINQMVILIVNKLTVKLALSFSKWYSTGLLSETGFLRYLMGEDNPIVSLEKLSTSTSTWINPPSADGEVFCRDVPADPSDWVPVRGAGLLERKELGRGAHHYTRVHRRLGHIAQGASYKGSFLKRNSAFRALKQLREPQGSIPKSLIENNSISAFPGSKNAIYFPLWEKLSVKLRRPNTYREKEETIPALSLYLSNTEEKRK</sequence>
<comment type="caution">
    <text evidence="1">The sequence shown here is derived from an EMBL/GenBank/DDBJ whole genome shotgun (WGS) entry which is preliminary data.</text>
</comment>
<proteinExistence type="predicted"/>
<accession>A0AAV4N0V7</accession>
<dbReference type="AlphaFoldDB" id="A0AAV4N0V7"/>
<evidence type="ECO:0000313" key="2">
    <source>
        <dbReference type="Proteomes" id="UP001054945"/>
    </source>
</evidence>
<keyword evidence="2" id="KW-1185">Reference proteome</keyword>
<reference evidence="1 2" key="1">
    <citation type="submission" date="2021-06" db="EMBL/GenBank/DDBJ databases">
        <title>Caerostris extrusa draft genome.</title>
        <authorList>
            <person name="Kono N."/>
            <person name="Arakawa K."/>
        </authorList>
    </citation>
    <scope>NUCLEOTIDE SEQUENCE [LARGE SCALE GENOMIC DNA]</scope>
</reference>
<organism evidence="1 2">
    <name type="scientific">Caerostris extrusa</name>
    <name type="common">Bark spider</name>
    <name type="synonym">Caerostris bankana</name>
    <dbReference type="NCBI Taxonomy" id="172846"/>
    <lineage>
        <taxon>Eukaryota</taxon>
        <taxon>Metazoa</taxon>
        <taxon>Ecdysozoa</taxon>
        <taxon>Arthropoda</taxon>
        <taxon>Chelicerata</taxon>
        <taxon>Arachnida</taxon>
        <taxon>Araneae</taxon>
        <taxon>Araneomorphae</taxon>
        <taxon>Entelegynae</taxon>
        <taxon>Araneoidea</taxon>
        <taxon>Araneidae</taxon>
        <taxon>Caerostris</taxon>
    </lineage>
</organism>
<name>A0AAV4N0V7_CAEEX</name>
<dbReference type="EMBL" id="BPLR01002727">
    <property type="protein sequence ID" value="GIX77172.1"/>
    <property type="molecule type" value="Genomic_DNA"/>
</dbReference>